<organism evidence="4 5">
    <name type="scientific">Porites evermanni</name>
    <dbReference type="NCBI Taxonomy" id="104178"/>
    <lineage>
        <taxon>Eukaryota</taxon>
        <taxon>Metazoa</taxon>
        <taxon>Cnidaria</taxon>
        <taxon>Anthozoa</taxon>
        <taxon>Hexacorallia</taxon>
        <taxon>Scleractinia</taxon>
        <taxon>Fungiina</taxon>
        <taxon>Poritidae</taxon>
        <taxon>Porites</taxon>
    </lineage>
</organism>
<evidence type="ECO:0000256" key="2">
    <source>
        <dbReference type="SAM" id="MobiDB-lite"/>
    </source>
</evidence>
<dbReference type="InterPro" id="IPR000571">
    <property type="entry name" value="Znf_CCCH"/>
</dbReference>
<dbReference type="PROSITE" id="PS50103">
    <property type="entry name" value="ZF_C3H1"/>
    <property type="match status" value="1"/>
</dbReference>
<evidence type="ECO:0000313" key="5">
    <source>
        <dbReference type="Proteomes" id="UP001159427"/>
    </source>
</evidence>
<keyword evidence="1" id="KW-0479">Metal-binding</keyword>
<keyword evidence="1" id="KW-0862">Zinc</keyword>
<comment type="caution">
    <text evidence="4">The sequence shown here is derived from an EMBL/GenBank/DDBJ whole genome shotgun (WGS) entry which is preliminary data.</text>
</comment>
<keyword evidence="5" id="KW-1185">Reference proteome</keyword>
<gene>
    <name evidence="4" type="ORF">PEVE_00036793</name>
</gene>
<proteinExistence type="predicted"/>
<reference evidence="4 5" key="1">
    <citation type="submission" date="2022-05" db="EMBL/GenBank/DDBJ databases">
        <authorList>
            <consortium name="Genoscope - CEA"/>
            <person name="William W."/>
        </authorList>
    </citation>
    <scope>NUCLEOTIDE SEQUENCE [LARGE SCALE GENOMIC DNA]</scope>
</reference>
<dbReference type="Proteomes" id="UP001159427">
    <property type="component" value="Unassembled WGS sequence"/>
</dbReference>
<keyword evidence="1" id="KW-0863">Zinc-finger</keyword>
<name>A0ABN8MM92_9CNID</name>
<feature type="region of interest" description="Disordered" evidence="2">
    <location>
        <begin position="187"/>
        <end position="214"/>
    </location>
</feature>
<protein>
    <recommendedName>
        <fullName evidence="3">C3H1-type domain-containing protein</fullName>
    </recommendedName>
</protein>
<feature type="zinc finger region" description="C3H1-type" evidence="1">
    <location>
        <begin position="146"/>
        <end position="174"/>
    </location>
</feature>
<dbReference type="EMBL" id="CALNXI010000593">
    <property type="protein sequence ID" value="CAH3029809.1"/>
    <property type="molecule type" value="Genomic_DNA"/>
</dbReference>
<accession>A0ABN8MM92</accession>
<evidence type="ECO:0000256" key="1">
    <source>
        <dbReference type="PROSITE-ProRule" id="PRU00723"/>
    </source>
</evidence>
<feature type="domain" description="C3H1-type" evidence="3">
    <location>
        <begin position="146"/>
        <end position="174"/>
    </location>
</feature>
<sequence>MSSRSTRNSQSAALDALSTAVSAEPSCASAIADPAANPPCPFVAASPAVAAVALQQDQPSPAFLATVVQAVKDALAADRAPARSVPNASSQPSTTTILGGVPHAAATNLTEWSSINVQLFNFHAAGAAVRASNAPVDGSPEPRGSASSTIVCKSWNRGRCVAPYASCRFAHICSNCSGLHRVSACPGQTSNQPNDTVKRRSASPSRSRSKSRRL</sequence>
<evidence type="ECO:0000259" key="3">
    <source>
        <dbReference type="PROSITE" id="PS50103"/>
    </source>
</evidence>
<evidence type="ECO:0000313" key="4">
    <source>
        <dbReference type="EMBL" id="CAH3029809.1"/>
    </source>
</evidence>